<evidence type="ECO:0000256" key="3">
    <source>
        <dbReference type="ARBA" id="ARBA00023163"/>
    </source>
</evidence>
<keyword evidence="7" id="KW-1185">Reference proteome</keyword>
<dbReference type="InterPro" id="IPR050204">
    <property type="entry name" value="AraC_XylS_family_regulators"/>
</dbReference>
<feature type="region of interest" description="Disordered" evidence="4">
    <location>
        <begin position="1"/>
        <end position="34"/>
    </location>
</feature>
<dbReference type="SMART" id="SM00342">
    <property type="entry name" value="HTH_ARAC"/>
    <property type="match status" value="1"/>
</dbReference>
<dbReference type="PROSITE" id="PS01124">
    <property type="entry name" value="HTH_ARAC_FAMILY_2"/>
    <property type="match status" value="1"/>
</dbReference>
<dbReference type="PANTHER" id="PTHR46796">
    <property type="entry name" value="HTH-TYPE TRANSCRIPTIONAL ACTIVATOR RHAS-RELATED"/>
    <property type="match status" value="1"/>
</dbReference>
<gene>
    <name evidence="6" type="ORF">J5Y05_08540</name>
</gene>
<keyword evidence="2" id="KW-0238">DNA-binding</keyword>
<organism evidence="6 7">
    <name type="scientific">Streptomyces tagetis</name>
    <dbReference type="NCBI Taxonomy" id="2820809"/>
    <lineage>
        <taxon>Bacteria</taxon>
        <taxon>Bacillati</taxon>
        <taxon>Actinomycetota</taxon>
        <taxon>Actinomycetes</taxon>
        <taxon>Kitasatosporales</taxon>
        <taxon>Streptomycetaceae</taxon>
        <taxon>Streptomyces</taxon>
    </lineage>
</organism>
<keyword evidence="1" id="KW-0805">Transcription regulation</keyword>
<dbReference type="EMBL" id="JAGPNL010000002">
    <property type="protein sequence ID" value="MBQ0826553.1"/>
    <property type="molecule type" value="Genomic_DNA"/>
</dbReference>
<evidence type="ECO:0000313" key="7">
    <source>
        <dbReference type="Proteomes" id="UP000677875"/>
    </source>
</evidence>
<dbReference type="GO" id="GO:0043565">
    <property type="term" value="F:sequence-specific DNA binding"/>
    <property type="evidence" value="ECO:0007669"/>
    <property type="project" value="InterPro"/>
</dbReference>
<proteinExistence type="predicted"/>
<name>A0A940XMR1_9ACTN</name>
<evidence type="ECO:0000256" key="2">
    <source>
        <dbReference type="ARBA" id="ARBA00023125"/>
    </source>
</evidence>
<dbReference type="InterPro" id="IPR018060">
    <property type="entry name" value="HTH_AraC"/>
</dbReference>
<keyword evidence="3" id="KW-0804">Transcription</keyword>
<evidence type="ECO:0000259" key="5">
    <source>
        <dbReference type="PROSITE" id="PS01124"/>
    </source>
</evidence>
<dbReference type="AlphaFoldDB" id="A0A940XMR1"/>
<reference evidence="6" key="1">
    <citation type="submission" date="2021-04" db="EMBL/GenBank/DDBJ databases">
        <title>Genome seq and assembly of Streptomyces sp. RG38.</title>
        <authorList>
            <person name="Chhetri G."/>
        </authorList>
    </citation>
    <scope>NUCLEOTIDE SEQUENCE</scope>
    <source>
        <strain evidence="6">RG38</strain>
    </source>
</reference>
<protein>
    <submittedName>
        <fullName evidence="6">Helix-turn-helix transcriptional regulator</fullName>
    </submittedName>
</protein>
<sequence length="283" mass="29053">MRGASPAARGDRCGGRYPSGGHPDERAARPGTPQWLGAASASAGLFAFTGRIGDAAPHAHAAVQVLLLTTGSVTLIDPAGDAHEARAAIIPAGARHELRASPDAGGLAAYLDPAGCAGRAAHARLRQEGHDPASARAWRDAARALAGIGTLADLVAALETPLAGPDTLPEPLRHALALAPQLIDGPLLLKELAGHVGLSASRLGHLFAEHLHLPYPTWRRWARLLHALESVRAGVSLTTAAHAAGFTDSAHLTRTCRAMFGITPSTALAATRLPPGRPGPFPG</sequence>
<dbReference type="RefSeq" id="WP_210869937.1">
    <property type="nucleotide sequence ID" value="NZ_JAGPNL010000002.1"/>
</dbReference>
<dbReference type="Pfam" id="PF12833">
    <property type="entry name" value="HTH_18"/>
    <property type="match status" value="1"/>
</dbReference>
<dbReference type="Proteomes" id="UP000677875">
    <property type="component" value="Unassembled WGS sequence"/>
</dbReference>
<feature type="domain" description="HTH araC/xylS-type" evidence="5">
    <location>
        <begin position="173"/>
        <end position="270"/>
    </location>
</feature>
<accession>A0A940XMR1</accession>
<comment type="caution">
    <text evidence="6">The sequence shown here is derived from an EMBL/GenBank/DDBJ whole genome shotgun (WGS) entry which is preliminary data.</text>
</comment>
<evidence type="ECO:0000313" key="6">
    <source>
        <dbReference type="EMBL" id="MBQ0826553.1"/>
    </source>
</evidence>
<evidence type="ECO:0000256" key="4">
    <source>
        <dbReference type="SAM" id="MobiDB-lite"/>
    </source>
</evidence>
<dbReference type="Gene3D" id="1.10.10.60">
    <property type="entry name" value="Homeodomain-like"/>
    <property type="match status" value="1"/>
</dbReference>
<evidence type="ECO:0000256" key="1">
    <source>
        <dbReference type="ARBA" id="ARBA00023015"/>
    </source>
</evidence>
<dbReference type="GO" id="GO:0003700">
    <property type="term" value="F:DNA-binding transcription factor activity"/>
    <property type="evidence" value="ECO:0007669"/>
    <property type="project" value="InterPro"/>
</dbReference>